<evidence type="ECO:0000256" key="2">
    <source>
        <dbReference type="ARBA" id="ARBA00022679"/>
    </source>
</evidence>
<feature type="region of interest" description="Disordered" evidence="3">
    <location>
        <begin position="130"/>
        <end position="161"/>
    </location>
</feature>
<keyword evidence="5" id="KW-1185">Reference proteome</keyword>
<feature type="compositionally biased region" description="Polar residues" evidence="3">
    <location>
        <begin position="15"/>
        <end position="33"/>
    </location>
</feature>
<reference evidence="4" key="1">
    <citation type="journal article" date="2017" name="Nature">
        <title>The genome of Chenopodium quinoa.</title>
        <authorList>
            <person name="Jarvis D.E."/>
            <person name="Ho Y.S."/>
            <person name="Lightfoot D.J."/>
            <person name="Schmoeckel S.M."/>
            <person name="Li B."/>
            <person name="Borm T.J.A."/>
            <person name="Ohyanagi H."/>
            <person name="Mineta K."/>
            <person name="Michell C.T."/>
            <person name="Saber N."/>
            <person name="Kharbatia N.M."/>
            <person name="Rupper R.R."/>
            <person name="Sharp A.R."/>
            <person name="Dally N."/>
            <person name="Boughton B.A."/>
            <person name="Woo Y.H."/>
            <person name="Gao G."/>
            <person name="Schijlen E.G.W.M."/>
            <person name="Guo X."/>
            <person name="Momin A.A."/>
            <person name="Negrao S."/>
            <person name="Al-Babili S."/>
            <person name="Gehring C."/>
            <person name="Roessner U."/>
            <person name="Jung C."/>
            <person name="Murphy K."/>
            <person name="Arold S.T."/>
            <person name="Gojobori T."/>
            <person name="van der Linden C.G."/>
            <person name="van Loo E.N."/>
            <person name="Jellen E.N."/>
            <person name="Maughan P.J."/>
            <person name="Tester M."/>
        </authorList>
    </citation>
    <scope>NUCLEOTIDE SEQUENCE [LARGE SCALE GENOMIC DNA]</scope>
    <source>
        <strain evidence="4">cv. PI 614886</strain>
    </source>
</reference>
<dbReference type="EnsemblPlants" id="AUR62003046-RA">
    <property type="protein sequence ID" value="AUR62003046-RA:cds"/>
    <property type="gene ID" value="AUR62003046"/>
</dbReference>
<organism evidence="4 5">
    <name type="scientific">Chenopodium quinoa</name>
    <name type="common">Quinoa</name>
    <dbReference type="NCBI Taxonomy" id="63459"/>
    <lineage>
        <taxon>Eukaryota</taxon>
        <taxon>Viridiplantae</taxon>
        <taxon>Streptophyta</taxon>
        <taxon>Embryophyta</taxon>
        <taxon>Tracheophyta</taxon>
        <taxon>Spermatophyta</taxon>
        <taxon>Magnoliopsida</taxon>
        <taxon>eudicotyledons</taxon>
        <taxon>Gunneridae</taxon>
        <taxon>Pentapetalae</taxon>
        <taxon>Caryophyllales</taxon>
        <taxon>Chenopodiaceae</taxon>
        <taxon>Chenopodioideae</taxon>
        <taxon>Atripliceae</taxon>
        <taxon>Chenopodium</taxon>
    </lineage>
</organism>
<dbReference type="OMA" id="STSHERF"/>
<dbReference type="PANTHER" id="PTHR48047">
    <property type="entry name" value="GLYCOSYLTRANSFERASE"/>
    <property type="match status" value="1"/>
</dbReference>
<reference evidence="4" key="2">
    <citation type="submission" date="2021-03" db="UniProtKB">
        <authorList>
            <consortium name="EnsemblPlants"/>
        </authorList>
    </citation>
    <scope>IDENTIFICATION</scope>
</reference>
<feature type="compositionally biased region" description="Low complexity" evidence="3">
    <location>
        <begin position="65"/>
        <end position="75"/>
    </location>
</feature>
<dbReference type="CDD" id="cd03784">
    <property type="entry name" value="GT1_Gtf-like"/>
    <property type="match status" value="1"/>
</dbReference>
<evidence type="ECO:0000313" key="5">
    <source>
        <dbReference type="Proteomes" id="UP000596660"/>
    </source>
</evidence>
<dbReference type="Proteomes" id="UP000596660">
    <property type="component" value="Unplaced"/>
</dbReference>
<dbReference type="Gene3D" id="3.40.50.2000">
    <property type="entry name" value="Glycogen Phosphorylase B"/>
    <property type="match status" value="3"/>
</dbReference>
<dbReference type="GO" id="GO:0035251">
    <property type="term" value="F:UDP-glucosyltransferase activity"/>
    <property type="evidence" value="ECO:0007669"/>
    <property type="project" value="TreeGrafter"/>
</dbReference>
<name>A0A803KVI8_CHEQI</name>
<comment type="similarity">
    <text evidence="1">Belongs to the UDP-glycosyltransferase family.</text>
</comment>
<dbReference type="Pfam" id="PF00201">
    <property type="entry name" value="UDPGT"/>
    <property type="match status" value="1"/>
</dbReference>
<dbReference type="FunFam" id="3.40.50.2000:FF:000064">
    <property type="entry name" value="Glycosyltransferase"/>
    <property type="match status" value="1"/>
</dbReference>
<dbReference type="AlphaFoldDB" id="A0A803KVI8"/>
<proteinExistence type="inferred from homology"/>
<evidence type="ECO:0000256" key="1">
    <source>
        <dbReference type="ARBA" id="ARBA00009995"/>
    </source>
</evidence>
<accession>A0A803KVI8</accession>
<keyword evidence="2" id="KW-0808">Transferase</keyword>
<dbReference type="InterPro" id="IPR002213">
    <property type="entry name" value="UDP_glucos_trans"/>
</dbReference>
<sequence length="538" mass="59057">MERGYGFQEGGGYGSDTSRYNSADTNRYGTDPNSGYGGGGGYGSDYRTSVGGPGGGYSSTETNRYSSTNSGGYDNNGSYGSGYKGSGSAFDNNGSYGNKADGNRYGSSYAAEEGFGAGYGSNPANLYGSSRSRNYQGPGGGTGEMCTIPGSSTGGGSYGSTEAHHYGSTGDGYGESEAMRYSREKRRGYKRSGCFPFRCLRFALSKLEDEVIQWFQSHPSPPQAIIYDFFFGYTQHWAEKLNIPTIAFFTSGAFFTCFFQRLMTNMAKFRTPDIIQMQDIPRSPSLHKEQQPTLFRNYREDDSDWRIFKESLLTNPKSPLRSISGPKRVNPDSDAGYGVLKWLNRCPDESVLYVCFGSQKSLSNPQMEALALGLEQSKTRFVWVIKAEGSQLVPEGFEERVKEQGLVIKGWAPQVEILNHKAVSLFMSHCGWNSLLESIIAGVMVLAWPMEADQFHNAKQFVEYAELAVRVCEGVHTVPESDELARIISESINENIPQKENAKVMRQKALEAVKLGGSSSSDVNKLVKELSQNIALKT</sequence>
<dbReference type="Gramene" id="AUR62003046-RA">
    <property type="protein sequence ID" value="AUR62003046-RA:cds"/>
    <property type="gene ID" value="AUR62003046"/>
</dbReference>
<evidence type="ECO:0000256" key="3">
    <source>
        <dbReference type="SAM" id="MobiDB-lite"/>
    </source>
</evidence>
<feature type="region of interest" description="Disordered" evidence="3">
    <location>
        <begin position="1"/>
        <end position="75"/>
    </location>
</feature>
<dbReference type="PANTHER" id="PTHR48047:SF28">
    <property type="entry name" value="F11M15.8 PROTEIN"/>
    <property type="match status" value="1"/>
</dbReference>
<dbReference type="SUPFAM" id="SSF53756">
    <property type="entry name" value="UDP-Glycosyltransferase/glycogen phosphorylase"/>
    <property type="match status" value="1"/>
</dbReference>
<protein>
    <submittedName>
        <fullName evidence="4">Uncharacterized protein</fullName>
    </submittedName>
</protein>
<evidence type="ECO:0000313" key="4">
    <source>
        <dbReference type="EnsemblPlants" id="AUR62003046-RA:cds"/>
    </source>
</evidence>